<dbReference type="PANTHER" id="PTHR21013">
    <property type="entry name" value="ATP SYNTHASE MITOCHONDRIAL F1 COMPLEX ASSEMBLY FACTOR 2/ATP12 PROTEIN, MITOCHONDRIAL PRECURSOR"/>
    <property type="match status" value="1"/>
</dbReference>
<dbReference type="STRING" id="56484.A0A1Y2F850"/>
<name>A0A1Y2F850_PROLT</name>
<dbReference type="OMA" id="QGWVMGL"/>
<evidence type="ECO:0000256" key="5">
    <source>
        <dbReference type="ARBA" id="ARBA00023186"/>
    </source>
</evidence>
<reference evidence="6 7" key="1">
    <citation type="submission" date="2016-07" db="EMBL/GenBank/DDBJ databases">
        <title>Pervasive Adenine N6-methylation of Active Genes in Fungi.</title>
        <authorList>
            <consortium name="DOE Joint Genome Institute"/>
            <person name="Mondo S.J."/>
            <person name="Dannebaum R.O."/>
            <person name="Kuo R.C."/>
            <person name="Labutti K."/>
            <person name="Haridas S."/>
            <person name="Kuo A."/>
            <person name="Salamov A."/>
            <person name="Ahrendt S.R."/>
            <person name="Lipzen A."/>
            <person name="Sullivan W."/>
            <person name="Andreopoulos W.B."/>
            <person name="Clum A."/>
            <person name="Lindquist E."/>
            <person name="Daum C."/>
            <person name="Ramamoorthy G.K."/>
            <person name="Gryganskyi A."/>
            <person name="Culley D."/>
            <person name="Magnuson J.K."/>
            <person name="James T.Y."/>
            <person name="O'Malley M.A."/>
            <person name="Stajich J.E."/>
            <person name="Spatafora J.W."/>
            <person name="Visel A."/>
            <person name="Grigoriev I.V."/>
        </authorList>
    </citation>
    <scope>NUCLEOTIDE SEQUENCE [LARGE SCALE GENOMIC DNA]</scope>
    <source>
        <strain evidence="6 7">12-1054</strain>
    </source>
</reference>
<evidence type="ECO:0008006" key="8">
    <source>
        <dbReference type="Google" id="ProtNLM"/>
    </source>
</evidence>
<evidence type="ECO:0000313" key="6">
    <source>
        <dbReference type="EMBL" id="ORY79817.1"/>
    </source>
</evidence>
<dbReference type="GeneID" id="63788571"/>
<evidence type="ECO:0000256" key="3">
    <source>
        <dbReference type="ARBA" id="ARBA00022946"/>
    </source>
</evidence>
<protein>
    <recommendedName>
        <fullName evidence="8">ATP12-domain-containing protein</fullName>
    </recommendedName>
</protein>
<dbReference type="GO" id="GO:0005739">
    <property type="term" value="C:mitochondrion"/>
    <property type="evidence" value="ECO:0007669"/>
    <property type="project" value="UniProtKB-SubCell"/>
</dbReference>
<dbReference type="InterPro" id="IPR011419">
    <property type="entry name" value="ATP12_ATP_synth-F1-assembly"/>
</dbReference>
<dbReference type="GO" id="GO:0033615">
    <property type="term" value="P:mitochondrial proton-transporting ATP synthase complex assembly"/>
    <property type="evidence" value="ECO:0007669"/>
    <property type="project" value="TreeGrafter"/>
</dbReference>
<comment type="caution">
    <text evidence="6">The sequence shown here is derived from an EMBL/GenBank/DDBJ whole genome shotgun (WGS) entry which is preliminary data.</text>
</comment>
<dbReference type="Gene3D" id="1.10.3580.10">
    <property type="entry name" value="ATP12 ATPase"/>
    <property type="match status" value="1"/>
</dbReference>
<evidence type="ECO:0000256" key="2">
    <source>
        <dbReference type="ARBA" id="ARBA00008231"/>
    </source>
</evidence>
<evidence type="ECO:0000256" key="4">
    <source>
        <dbReference type="ARBA" id="ARBA00023128"/>
    </source>
</evidence>
<gene>
    <name evidence="6" type="ORF">BCR37DRAFT_403132</name>
</gene>
<dbReference type="Pfam" id="PF07542">
    <property type="entry name" value="ATP12"/>
    <property type="match status" value="1"/>
</dbReference>
<dbReference type="PANTHER" id="PTHR21013:SF10">
    <property type="entry name" value="ATP SYNTHASE MITOCHONDRIAL F1 COMPLEX ASSEMBLY FACTOR 2"/>
    <property type="match status" value="1"/>
</dbReference>
<proteinExistence type="inferred from homology"/>
<dbReference type="EMBL" id="MCFI01000014">
    <property type="protein sequence ID" value="ORY79817.1"/>
    <property type="molecule type" value="Genomic_DNA"/>
</dbReference>
<keyword evidence="5" id="KW-0143">Chaperone</keyword>
<dbReference type="RefSeq" id="XP_040723951.1">
    <property type="nucleotide sequence ID" value="XM_040871972.1"/>
</dbReference>
<dbReference type="InterPro" id="IPR023335">
    <property type="entry name" value="ATP12_ortho_dom_sf"/>
</dbReference>
<sequence length="304" mass="33798">MYSLRPRSLRPVLGLSRASQLHTARCLFASVVDGPQLPVAAATKLAEATLRRFWKKVAIEPSSLGYTVTLDSKPLKTPSGQVLQLPSSKKMLATLIAAEWAQVSSASIRQHQLPLTSLAARAIDHLDHHHRDRAQTAEQLLRYLDTDAVLIHIDGPERLLKMQQDEWTPIRLWGESFFGCKISFLPADAGIVTHRQSTETRQAAKTWLGTLDKWELAAFERSVYVTKSFLLSTLLVESQKQGLLVPTGTQDAADQGRVDVERIASLATLEVRYQTGLWGEVEDTHDVDHVDVRRQLASAVLLIA</sequence>
<keyword evidence="3" id="KW-0809">Transit peptide</keyword>
<evidence type="ECO:0000256" key="1">
    <source>
        <dbReference type="ARBA" id="ARBA00004173"/>
    </source>
</evidence>
<dbReference type="Proteomes" id="UP000193685">
    <property type="component" value="Unassembled WGS sequence"/>
</dbReference>
<evidence type="ECO:0000313" key="7">
    <source>
        <dbReference type="Proteomes" id="UP000193685"/>
    </source>
</evidence>
<organism evidence="6 7">
    <name type="scientific">Protomyces lactucae-debilis</name>
    <dbReference type="NCBI Taxonomy" id="2754530"/>
    <lineage>
        <taxon>Eukaryota</taxon>
        <taxon>Fungi</taxon>
        <taxon>Dikarya</taxon>
        <taxon>Ascomycota</taxon>
        <taxon>Taphrinomycotina</taxon>
        <taxon>Taphrinomycetes</taxon>
        <taxon>Taphrinales</taxon>
        <taxon>Protomycetaceae</taxon>
        <taxon>Protomyces</taxon>
    </lineage>
</organism>
<dbReference type="OrthoDB" id="5322896at2759"/>
<dbReference type="AlphaFoldDB" id="A0A1Y2F850"/>
<keyword evidence="7" id="KW-1185">Reference proteome</keyword>
<keyword evidence="4" id="KW-0496">Mitochondrion</keyword>
<comment type="subcellular location">
    <subcellularLocation>
        <location evidence="1">Mitochondrion</location>
    </subcellularLocation>
</comment>
<accession>A0A1Y2F850</accession>
<dbReference type="InterPro" id="IPR042272">
    <property type="entry name" value="ATP12_ATP_synth-F1-assembly_N"/>
</dbReference>
<comment type="similarity">
    <text evidence="2">Belongs to the ATP12 family.</text>
</comment>
<dbReference type="Gene3D" id="3.30.2180.10">
    <property type="entry name" value="ATP12-like"/>
    <property type="match status" value="1"/>
</dbReference>
<dbReference type="SUPFAM" id="SSF160909">
    <property type="entry name" value="ATP12-like"/>
    <property type="match status" value="1"/>
</dbReference>